<accession>A0A0C9R7J6</accession>
<dbReference type="AlphaFoldDB" id="A0A0C9R7J6"/>
<evidence type="ECO:0000313" key="1">
    <source>
        <dbReference type="EMBL" id="JAG73767.1"/>
    </source>
</evidence>
<organism evidence="1">
    <name type="scientific">Fopius arisanus</name>
    <dbReference type="NCBI Taxonomy" id="64838"/>
    <lineage>
        <taxon>Eukaryota</taxon>
        <taxon>Metazoa</taxon>
        <taxon>Ecdysozoa</taxon>
        <taxon>Arthropoda</taxon>
        <taxon>Hexapoda</taxon>
        <taxon>Insecta</taxon>
        <taxon>Pterygota</taxon>
        <taxon>Neoptera</taxon>
        <taxon>Endopterygota</taxon>
        <taxon>Hymenoptera</taxon>
        <taxon>Apocrita</taxon>
        <taxon>Ichneumonoidea</taxon>
        <taxon>Braconidae</taxon>
        <taxon>Opiinae</taxon>
        <taxon>Fopius</taxon>
    </lineage>
</organism>
<gene>
    <name evidence="1" type="primary">NOF_8</name>
    <name evidence="1" type="ORF">g.68153</name>
</gene>
<sequence>MAPHAKVAVEDVVAVIKKHIDHFTERSNFPISSHIIWKTMSKELKNKWTPYNVYVNVSNNRRKVLAIACDELGIPFPEEVKNVSLHKSTFEDSVTDPFNEVFELHEESADLDEFKVRVTAAEWMSIQGDEKTYNDGRTHTTLRSGTWTDELFEIIQRQTNLPCCFHFDKHKISRSGKATHYLIVTGHCASKQCNNPLYCYLDEEPEEGDFFMTIRTQNTLSTKHEDVKRQLRGERRKKVGEEAFYKGCRNYMKVQMKEKTKFGGRVPPQIPKLDTIRQAKKEFSNDLYGIEPEKKNVVENLVMMRYDSKYHGCIHQVVEDKFFVSFSTPQQLHAYNQYCKISRNYSSISVDGTGSLVHKVECYNKTLSGHIFLYSIVINFDGFSGSIHDMLTELQDTDTLSLWIKKWQHMGALKPKQAVCDSSRALMNALCLALNFQTVKVYNETCFLYGSRHKEFYYRPQIFTYLRLDVAHLQVQVRRWTCFKLMRFAKVRHFFMHCFSLMIDAQTLEEFKAILSFTCIVGGHENQDTVIKNGPSVLEARKELEKKIAERDYFVENKEEQWNREEDLYDESVEKQSNEQSRVKAWINIIYENSLKISHEGSEPNPFYFKDFIVIFIPLAVEFCLWSSVPLPYTRGQATPSYSEGHFSDVKNRVLKNFSGLVRADKFVKIMLDNGSTSATLLHSKLKVFHENEGPCPSPLPKESPQSQKEISHSIKYLRKLSVSHLYLQRQKSQ</sequence>
<protein>
    <submittedName>
        <fullName evidence="1">NOF_8 protein</fullName>
    </submittedName>
</protein>
<dbReference type="EMBL" id="GBYB01004000">
    <property type="protein sequence ID" value="JAG73767.1"/>
    <property type="molecule type" value="Transcribed_RNA"/>
</dbReference>
<proteinExistence type="predicted"/>
<name>A0A0C9R7J6_9HYME</name>
<reference evidence="1" key="1">
    <citation type="submission" date="2015-01" db="EMBL/GenBank/DDBJ databases">
        <title>Transcriptome Assembly of Fopius arisanus.</title>
        <authorList>
            <person name="Geib S."/>
        </authorList>
    </citation>
    <scope>NUCLEOTIDE SEQUENCE</scope>
</reference>